<evidence type="ECO:0000256" key="1">
    <source>
        <dbReference type="ARBA" id="ARBA00004613"/>
    </source>
</evidence>
<feature type="signal peptide" evidence="6">
    <location>
        <begin position="1"/>
        <end position="23"/>
    </location>
</feature>
<reference evidence="8" key="2">
    <citation type="submission" date="2019-10" db="EMBL/GenBank/DDBJ databases">
        <title>A de novo genome assembly of a pear dwarfing rootstock.</title>
        <authorList>
            <person name="Wang F."/>
            <person name="Wang J."/>
            <person name="Li S."/>
            <person name="Zhang Y."/>
            <person name="Fang M."/>
            <person name="Ma L."/>
            <person name="Zhao Y."/>
            <person name="Jiang S."/>
        </authorList>
    </citation>
    <scope>NUCLEOTIDE SEQUENCE [LARGE SCALE GENOMIC DNA]</scope>
</reference>
<evidence type="ECO:0000256" key="5">
    <source>
        <dbReference type="ARBA" id="ARBA00022729"/>
    </source>
</evidence>
<evidence type="ECO:0000256" key="6">
    <source>
        <dbReference type="RuleBase" id="RU367044"/>
    </source>
</evidence>
<gene>
    <name evidence="7" type="ORF">D8674_025634</name>
</gene>
<keyword evidence="8" id="KW-1185">Reference proteome</keyword>
<organism evidence="7 8">
    <name type="scientific">Pyrus ussuriensis x Pyrus communis</name>
    <dbReference type="NCBI Taxonomy" id="2448454"/>
    <lineage>
        <taxon>Eukaryota</taxon>
        <taxon>Viridiplantae</taxon>
        <taxon>Streptophyta</taxon>
        <taxon>Embryophyta</taxon>
        <taxon>Tracheophyta</taxon>
        <taxon>Spermatophyta</taxon>
        <taxon>Magnoliopsida</taxon>
        <taxon>eudicotyledons</taxon>
        <taxon>Gunneridae</taxon>
        <taxon>Pentapetalae</taxon>
        <taxon>rosids</taxon>
        <taxon>fabids</taxon>
        <taxon>Rosales</taxon>
        <taxon>Rosaceae</taxon>
        <taxon>Amygdaloideae</taxon>
        <taxon>Maleae</taxon>
        <taxon>Pyrus</taxon>
    </lineage>
</organism>
<evidence type="ECO:0000313" key="8">
    <source>
        <dbReference type="Proteomes" id="UP000327157"/>
    </source>
</evidence>
<keyword evidence="3 6" id="KW-0713">Self-incompatibility</keyword>
<dbReference type="InterPro" id="IPR010264">
    <property type="entry name" value="Self-incomp_S1"/>
</dbReference>
<dbReference type="Proteomes" id="UP000327157">
    <property type="component" value="Chromosome 5"/>
</dbReference>
<dbReference type="OrthoDB" id="1096418at2759"/>
<evidence type="ECO:0000256" key="3">
    <source>
        <dbReference type="ARBA" id="ARBA00022471"/>
    </source>
</evidence>
<reference evidence="7 8" key="1">
    <citation type="submission" date="2019-09" db="EMBL/GenBank/DDBJ databases">
        <authorList>
            <person name="Ou C."/>
        </authorList>
    </citation>
    <scope>NUCLEOTIDE SEQUENCE [LARGE SCALE GENOMIC DNA]</scope>
    <source>
        <strain evidence="7">S2</strain>
        <tissue evidence="7">Leaf</tissue>
    </source>
</reference>
<keyword evidence="4 6" id="KW-0964">Secreted</keyword>
<dbReference type="GO" id="GO:0005576">
    <property type="term" value="C:extracellular region"/>
    <property type="evidence" value="ECO:0007669"/>
    <property type="project" value="UniProtKB-SubCell"/>
</dbReference>
<dbReference type="PANTHER" id="PTHR31232:SF149">
    <property type="entry name" value="S-PROTEIN HOMOLOG"/>
    <property type="match status" value="1"/>
</dbReference>
<feature type="chain" id="PRO_5025095880" description="S-protein homolog" evidence="6">
    <location>
        <begin position="24"/>
        <end position="137"/>
    </location>
</feature>
<comment type="similarity">
    <text evidence="2 6">Belongs to the plant self-incompatibility (S1) protein family.</text>
</comment>
<protein>
    <recommendedName>
        <fullName evidence="6">S-protein homolog</fullName>
    </recommendedName>
</protein>
<accession>A0A5N5IBJ4</accession>
<name>A0A5N5IBJ4_9ROSA</name>
<keyword evidence="5 6" id="KW-0732">Signal</keyword>
<dbReference type="EMBL" id="SMOL01000004">
    <property type="protein sequence ID" value="KAB2635100.1"/>
    <property type="molecule type" value="Genomic_DNA"/>
</dbReference>
<dbReference type="PANTHER" id="PTHR31232">
    <property type="match status" value="1"/>
</dbReference>
<evidence type="ECO:0000313" key="7">
    <source>
        <dbReference type="EMBL" id="KAB2635100.1"/>
    </source>
</evidence>
<reference evidence="7 8" key="3">
    <citation type="submission" date="2019-11" db="EMBL/GenBank/DDBJ databases">
        <title>A de novo genome assembly of a pear dwarfing rootstock.</title>
        <authorList>
            <person name="Wang F."/>
            <person name="Wang J."/>
            <person name="Li S."/>
            <person name="Zhang Y."/>
            <person name="Fang M."/>
            <person name="Ma L."/>
            <person name="Zhao Y."/>
            <person name="Jiang S."/>
        </authorList>
    </citation>
    <scope>NUCLEOTIDE SEQUENCE [LARGE SCALE GENOMIC DNA]</scope>
    <source>
        <strain evidence="7">S2</strain>
        <tissue evidence="7">Leaf</tissue>
    </source>
</reference>
<dbReference type="GO" id="GO:0060320">
    <property type="term" value="P:rejection of self pollen"/>
    <property type="evidence" value="ECO:0007669"/>
    <property type="project" value="UniProtKB-KW"/>
</dbReference>
<dbReference type="Pfam" id="PF05938">
    <property type="entry name" value="Self-incomp_S1"/>
    <property type="match status" value="1"/>
</dbReference>
<evidence type="ECO:0000256" key="2">
    <source>
        <dbReference type="ARBA" id="ARBA00005581"/>
    </source>
</evidence>
<sequence>MTVHIKSAVVSTFLLMLTSTCYADIINPKTHVTIINYLRKGRDLTVHCKSADDDVGVHVIPPNGSFEFHFRPNFWNSTQYYCKFDWEGGSYWFDIYIQLRDKPNCMKNCNWLIIPNGECGQIEGRPDLVDRCYPWNS</sequence>
<comment type="subcellular location">
    <subcellularLocation>
        <location evidence="1 6">Secreted</location>
    </subcellularLocation>
</comment>
<proteinExistence type="inferred from homology"/>
<evidence type="ECO:0000256" key="4">
    <source>
        <dbReference type="ARBA" id="ARBA00022525"/>
    </source>
</evidence>
<comment type="caution">
    <text evidence="7">The sequence shown here is derived from an EMBL/GenBank/DDBJ whole genome shotgun (WGS) entry which is preliminary data.</text>
</comment>
<dbReference type="AlphaFoldDB" id="A0A5N5IBJ4"/>